<dbReference type="EC" id="2.1.1.297" evidence="1"/>
<evidence type="ECO:0000256" key="2">
    <source>
        <dbReference type="ARBA" id="ARBA00022603"/>
    </source>
</evidence>
<keyword evidence="8" id="KW-1185">Reference proteome</keyword>
<dbReference type="AlphaFoldDB" id="A0A5A7S6F2"/>
<comment type="caution">
    <text evidence="7">The sequence shown here is derived from an EMBL/GenBank/DDBJ whole genome shotgun (WGS) entry which is preliminary data.</text>
</comment>
<dbReference type="GO" id="GO:0032259">
    <property type="term" value="P:methylation"/>
    <property type="evidence" value="ECO:0007669"/>
    <property type="project" value="UniProtKB-KW"/>
</dbReference>
<dbReference type="CDD" id="cd02440">
    <property type="entry name" value="AdoMet_MTases"/>
    <property type="match status" value="1"/>
</dbReference>
<dbReference type="InterPro" id="IPR007848">
    <property type="entry name" value="Small_mtfrase_dom"/>
</dbReference>
<dbReference type="RefSeq" id="WP_149432562.1">
    <property type="nucleotide sequence ID" value="NZ_VLNY01000015.1"/>
</dbReference>
<protein>
    <recommendedName>
        <fullName evidence="1">peptide chain release factor N(5)-glutamine methyltransferase</fullName>
        <ecNumber evidence="1">2.1.1.297</ecNumber>
    </recommendedName>
</protein>
<name>A0A5A7S6F2_9NOCA</name>
<dbReference type="OrthoDB" id="9800643at2"/>
<dbReference type="PANTHER" id="PTHR18895">
    <property type="entry name" value="HEMK METHYLTRANSFERASE"/>
    <property type="match status" value="1"/>
</dbReference>
<reference evidence="7 8" key="1">
    <citation type="submission" date="2019-07" db="EMBL/GenBank/DDBJ databases">
        <title>Rhodococcus cavernicolus sp. nov., isolated from a cave.</title>
        <authorList>
            <person name="Lee S.D."/>
        </authorList>
    </citation>
    <scope>NUCLEOTIDE SEQUENCE [LARGE SCALE GENOMIC DNA]</scope>
    <source>
        <strain evidence="7 8">C1-24</strain>
    </source>
</reference>
<dbReference type="InterPro" id="IPR004556">
    <property type="entry name" value="HemK-like"/>
</dbReference>
<dbReference type="InterPro" id="IPR050320">
    <property type="entry name" value="N5-glutamine_MTase"/>
</dbReference>
<keyword evidence="4" id="KW-0949">S-adenosyl-L-methionine</keyword>
<dbReference type="Pfam" id="PF05175">
    <property type="entry name" value="MTS"/>
    <property type="match status" value="1"/>
</dbReference>
<dbReference type="InterPro" id="IPR029063">
    <property type="entry name" value="SAM-dependent_MTases_sf"/>
</dbReference>
<dbReference type="NCBIfam" id="TIGR00536">
    <property type="entry name" value="hemK_fam"/>
    <property type="match status" value="1"/>
</dbReference>
<dbReference type="GO" id="GO:0102559">
    <property type="term" value="F:peptide chain release factor N(5)-glutamine methyltransferase activity"/>
    <property type="evidence" value="ECO:0007669"/>
    <property type="project" value="UniProtKB-EC"/>
</dbReference>
<proteinExistence type="predicted"/>
<evidence type="ECO:0000313" key="8">
    <source>
        <dbReference type="Proteomes" id="UP000322244"/>
    </source>
</evidence>
<evidence type="ECO:0000256" key="3">
    <source>
        <dbReference type="ARBA" id="ARBA00022679"/>
    </source>
</evidence>
<comment type="catalytic activity">
    <reaction evidence="5">
        <text>L-glutaminyl-[peptide chain release factor] + S-adenosyl-L-methionine = N(5)-methyl-L-glutaminyl-[peptide chain release factor] + S-adenosyl-L-homocysteine + H(+)</text>
        <dbReference type="Rhea" id="RHEA:42896"/>
        <dbReference type="Rhea" id="RHEA-COMP:10271"/>
        <dbReference type="Rhea" id="RHEA-COMP:10272"/>
        <dbReference type="ChEBI" id="CHEBI:15378"/>
        <dbReference type="ChEBI" id="CHEBI:30011"/>
        <dbReference type="ChEBI" id="CHEBI:57856"/>
        <dbReference type="ChEBI" id="CHEBI:59789"/>
        <dbReference type="ChEBI" id="CHEBI:61891"/>
        <dbReference type="EC" id="2.1.1.297"/>
    </reaction>
</comment>
<feature type="domain" description="Methyltransferase small" evidence="6">
    <location>
        <begin position="72"/>
        <end position="176"/>
    </location>
</feature>
<evidence type="ECO:0000256" key="5">
    <source>
        <dbReference type="ARBA" id="ARBA00048391"/>
    </source>
</evidence>
<dbReference type="InterPro" id="IPR022446">
    <property type="entry name" value="MeTrfrase_put"/>
</dbReference>
<dbReference type="NCBIfam" id="TIGR03704">
    <property type="entry name" value="PrmC_rel_meth"/>
    <property type="match status" value="1"/>
</dbReference>
<organism evidence="7 8">
    <name type="scientific">Antrihabitans cavernicola</name>
    <dbReference type="NCBI Taxonomy" id="2495913"/>
    <lineage>
        <taxon>Bacteria</taxon>
        <taxon>Bacillati</taxon>
        <taxon>Actinomycetota</taxon>
        <taxon>Actinomycetes</taxon>
        <taxon>Mycobacteriales</taxon>
        <taxon>Nocardiaceae</taxon>
        <taxon>Antrihabitans</taxon>
    </lineage>
</organism>
<dbReference type="SUPFAM" id="SSF53335">
    <property type="entry name" value="S-adenosyl-L-methionine-dependent methyltransferases"/>
    <property type="match status" value="1"/>
</dbReference>
<gene>
    <name evidence="7" type="ORF">FOY51_22745</name>
</gene>
<keyword evidence="2" id="KW-0489">Methyltransferase</keyword>
<dbReference type="Gene3D" id="1.10.8.10">
    <property type="entry name" value="DNA helicase RuvA subunit, C-terminal domain"/>
    <property type="match status" value="1"/>
</dbReference>
<accession>A0A5A7S6F2</accession>
<evidence type="ECO:0000256" key="1">
    <source>
        <dbReference type="ARBA" id="ARBA00012771"/>
    </source>
</evidence>
<evidence type="ECO:0000259" key="6">
    <source>
        <dbReference type="Pfam" id="PF05175"/>
    </source>
</evidence>
<dbReference type="Gene3D" id="3.40.50.150">
    <property type="entry name" value="Vaccinia Virus protein VP39"/>
    <property type="match status" value="1"/>
</dbReference>
<dbReference type="EMBL" id="VLNY01000015">
    <property type="protein sequence ID" value="KAA0019466.1"/>
    <property type="molecule type" value="Genomic_DNA"/>
</dbReference>
<sequence length="266" mass="28339">MSRSQAPMDFSVVVATLRRAGCVFAEDEARLLVDATNSQAELAAMLDRRVSGVPLEHILGWVEFFGRRVAVDPGVFVPRRRSEFLVRQAASLTAPGAKVVDMCCGSGALGVALAAMTTIELYAVDVESAAIACARRNVSSVDGRVFQGDLFDPLPAELRRRVDVVIANAPYVPTDAIACMPAEARLHEPHVALDGGADGLDVQRRIIAATPEWLTGGGVLLIETGQRQATATTRAFDAAGFRARVAISNDDSATVVIGTWRRPANV</sequence>
<dbReference type="Proteomes" id="UP000322244">
    <property type="component" value="Unassembled WGS sequence"/>
</dbReference>
<dbReference type="PANTHER" id="PTHR18895:SF74">
    <property type="entry name" value="MTRF1L RELEASE FACTOR GLUTAMINE METHYLTRANSFERASE"/>
    <property type="match status" value="1"/>
</dbReference>
<keyword evidence="3" id="KW-0808">Transferase</keyword>
<evidence type="ECO:0000313" key="7">
    <source>
        <dbReference type="EMBL" id="KAA0019466.1"/>
    </source>
</evidence>
<evidence type="ECO:0000256" key="4">
    <source>
        <dbReference type="ARBA" id="ARBA00022691"/>
    </source>
</evidence>